<gene>
    <name evidence="3" type="ORF">D9758_016135</name>
</gene>
<proteinExistence type="predicted"/>
<dbReference type="PANTHER" id="PTHR10039">
    <property type="entry name" value="AMELOGENIN"/>
    <property type="match status" value="1"/>
</dbReference>
<name>A0A8H5CBT5_9AGAR</name>
<evidence type="ECO:0000259" key="2">
    <source>
        <dbReference type="Pfam" id="PF24883"/>
    </source>
</evidence>
<reference evidence="3 4" key="1">
    <citation type="journal article" date="2020" name="ISME J.">
        <title>Uncovering the hidden diversity of litter-decomposition mechanisms in mushroom-forming fungi.</title>
        <authorList>
            <person name="Floudas D."/>
            <person name="Bentzer J."/>
            <person name="Ahren D."/>
            <person name="Johansson T."/>
            <person name="Persson P."/>
            <person name="Tunlid A."/>
        </authorList>
    </citation>
    <scope>NUCLEOTIDE SEQUENCE [LARGE SCALE GENOMIC DNA]</scope>
    <source>
        <strain evidence="3 4">CBS 291.85</strain>
    </source>
</reference>
<protein>
    <recommendedName>
        <fullName evidence="2">Nephrocystin 3-like N-terminal domain-containing protein</fullName>
    </recommendedName>
</protein>
<evidence type="ECO:0000313" key="4">
    <source>
        <dbReference type="Proteomes" id="UP000559256"/>
    </source>
</evidence>
<dbReference type="Pfam" id="PF24883">
    <property type="entry name" value="NPHP3_N"/>
    <property type="match status" value="1"/>
</dbReference>
<feature type="domain" description="Nephrocystin 3-like N-terminal" evidence="2">
    <location>
        <begin position="48"/>
        <end position="128"/>
    </location>
</feature>
<dbReference type="OrthoDB" id="448455at2759"/>
<dbReference type="AlphaFoldDB" id="A0A8H5CBT5"/>
<evidence type="ECO:0000256" key="1">
    <source>
        <dbReference type="ARBA" id="ARBA00022737"/>
    </source>
</evidence>
<accession>A0A8H5CBT5</accession>
<dbReference type="EMBL" id="JAACJM010000204">
    <property type="protein sequence ID" value="KAF5337868.1"/>
    <property type="molecule type" value="Genomic_DNA"/>
</dbReference>
<keyword evidence="4" id="KW-1185">Reference proteome</keyword>
<comment type="caution">
    <text evidence="3">The sequence shown here is derived from an EMBL/GenBank/DDBJ whole genome shotgun (WGS) entry which is preliminary data.</text>
</comment>
<dbReference type="SUPFAM" id="SSF52540">
    <property type="entry name" value="P-loop containing nucleoside triphosphate hydrolases"/>
    <property type="match status" value="1"/>
</dbReference>
<dbReference type="PANTHER" id="PTHR10039:SF16">
    <property type="entry name" value="GPI INOSITOL-DEACYLASE"/>
    <property type="match status" value="1"/>
</dbReference>
<organism evidence="3 4">
    <name type="scientific">Tetrapyrgos nigripes</name>
    <dbReference type="NCBI Taxonomy" id="182062"/>
    <lineage>
        <taxon>Eukaryota</taxon>
        <taxon>Fungi</taxon>
        <taxon>Dikarya</taxon>
        <taxon>Basidiomycota</taxon>
        <taxon>Agaricomycotina</taxon>
        <taxon>Agaricomycetes</taxon>
        <taxon>Agaricomycetidae</taxon>
        <taxon>Agaricales</taxon>
        <taxon>Marasmiineae</taxon>
        <taxon>Marasmiaceae</taxon>
        <taxon>Tetrapyrgos</taxon>
    </lineage>
</organism>
<dbReference type="InterPro" id="IPR056884">
    <property type="entry name" value="NPHP3-like_N"/>
</dbReference>
<evidence type="ECO:0000313" key="3">
    <source>
        <dbReference type="EMBL" id="KAF5337868.1"/>
    </source>
</evidence>
<sequence>MNSNNRYIQMGDNIFVRNINESSEIQKWINAPDSSMNFIAAYDKIAEGTGEWLLQDSRFVEWKEKGGLLWLQGKAGSGKTFLLTKAIASLKAENHDVLYFYFDTRDQSKAKATYRGILASLMLDMGLQFNSAQLKSL</sequence>
<keyword evidence="1" id="KW-0677">Repeat</keyword>
<dbReference type="Proteomes" id="UP000559256">
    <property type="component" value="Unassembled WGS sequence"/>
</dbReference>
<dbReference type="Gene3D" id="3.40.50.300">
    <property type="entry name" value="P-loop containing nucleotide triphosphate hydrolases"/>
    <property type="match status" value="1"/>
</dbReference>
<dbReference type="InterPro" id="IPR027417">
    <property type="entry name" value="P-loop_NTPase"/>
</dbReference>